<keyword evidence="4" id="KW-1185">Reference proteome</keyword>
<name>A0A090S306_9VIBR</name>
<evidence type="ECO:0000313" key="3">
    <source>
        <dbReference type="EMBL" id="GAL22100.1"/>
    </source>
</evidence>
<protein>
    <submittedName>
        <fullName evidence="3">Exopolysaccharide biosynthesis glycosyltransferase EpsF</fullName>
    </submittedName>
</protein>
<organism evidence="3 4">
    <name type="scientific">Vibrio maritimus</name>
    <dbReference type="NCBI Taxonomy" id="990268"/>
    <lineage>
        <taxon>Bacteria</taxon>
        <taxon>Pseudomonadati</taxon>
        <taxon>Pseudomonadota</taxon>
        <taxon>Gammaproteobacteria</taxon>
        <taxon>Vibrionales</taxon>
        <taxon>Vibrionaceae</taxon>
        <taxon>Vibrio</taxon>
    </lineage>
</organism>
<dbReference type="PANTHER" id="PTHR45947">
    <property type="entry name" value="SULFOQUINOVOSYL TRANSFERASE SQD2"/>
    <property type="match status" value="1"/>
</dbReference>
<evidence type="ECO:0000259" key="2">
    <source>
        <dbReference type="Pfam" id="PF13439"/>
    </source>
</evidence>
<dbReference type="Proteomes" id="UP000029228">
    <property type="component" value="Unassembled WGS sequence"/>
</dbReference>
<dbReference type="InterPro" id="IPR050194">
    <property type="entry name" value="Glycosyltransferase_grp1"/>
</dbReference>
<gene>
    <name evidence="3" type="ORF">JCM19235_2794</name>
</gene>
<proteinExistence type="predicted"/>
<accession>A0A090S306</accession>
<dbReference type="Pfam" id="PF13439">
    <property type="entry name" value="Glyco_transf_4"/>
    <property type="match status" value="1"/>
</dbReference>
<dbReference type="PANTHER" id="PTHR45947:SF3">
    <property type="entry name" value="SULFOQUINOVOSYL TRANSFERASE SQD2"/>
    <property type="match status" value="1"/>
</dbReference>
<dbReference type="InterPro" id="IPR028098">
    <property type="entry name" value="Glyco_trans_4-like_N"/>
</dbReference>
<reference evidence="3 4" key="2">
    <citation type="submission" date="2014-09" db="EMBL/GenBank/DDBJ databases">
        <authorList>
            <consortium name="NBRP consortium"/>
            <person name="Sawabe T."/>
            <person name="Meirelles P."/>
            <person name="Nakanishi M."/>
            <person name="Sayaka M."/>
            <person name="Hattori M."/>
            <person name="Ohkuma M."/>
        </authorList>
    </citation>
    <scope>NUCLEOTIDE SEQUENCE [LARGE SCALE GENOMIC DNA]</scope>
    <source>
        <strain evidence="4">JCM19235</strain>
    </source>
</reference>
<dbReference type="CDD" id="cd03808">
    <property type="entry name" value="GT4_CapM-like"/>
    <property type="match status" value="1"/>
</dbReference>
<dbReference type="Gene3D" id="3.40.50.2000">
    <property type="entry name" value="Glycogen Phosphorylase B"/>
    <property type="match status" value="2"/>
</dbReference>
<dbReference type="GO" id="GO:0016757">
    <property type="term" value="F:glycosyltransferase activity"/>
    <property type="evidence" value="ECO:0007669"/>
    <property type="project" value="InterPro"/>
</dbReference>
<dbReference type="EMBL" id="BBMR01000011">
    <property type="protein sequence ID" value="GAL22100.1"/>
    <property type="molecule type" value="Genomic_DNA"/>
</dbReference>
<sequence length="376" mass="41882">MTTKSILYIITRSDVVGGASVHLIDLIRYANESGYEVHVATGGEGEFSRHLEKNECCKVHCLKHLKRELSLTSDIKAIREIRALIKTLSPELVHLHSAKAGLVGRLASIGLRIPRVFTIHGWPFTNGIPKTRKILYLTIEWLMSWLPTYVITVSKQDRALAKKYHFVNMDKMVAIQNGVAPASYTSSMTNYAIDDQEVLRFAMVARFDEQKSQRTVLEALSMSDSIRISIDFVGSGPSLEACKTLASSLGVESKVRFHGYLEQAQVRDVLSKSHGFILISNWEGLPLTIIEAMSAGLPVIASDVGGVRELVENDVTGVVIPVEDRVAKLAQAFELYSQHPELLAEHGKRGLEAYNKQFTLDSMLKKTFSFYQKACK</sequence>
<keyword evidence="3" id="KW-0808">Transferase</keyword>
<dbReference type="AlphaFoldDB" id="A0A090S306"/>
<evidence type="ECO:0000259" key="1">
    <source>
        <dbReference type="Pfam" id="PF00534"/>
    </source>
</evidence>
<evidence type="ECO:0000313" key="4">
    <source>
        <dbReference type="Proteomes" id="UP000029228"/>
    </source>
</evidence>
<dbReference type="SUPFAM" id="SSF53756">
    <property type="entry name" value="UDP-Glycosyltransferase/glycogen phosphorylase"/>
    <property type="match status" value="1"/>
</dbReference>
<dbReference type="STRING" id="990268.JCM19235_2794"/>
<feature type="domain" description="Glycosyltransferase subfamily 4-like N-terminal" evidence="2">
    <location>
        <begin position="16"/>
        <end position="181"/>
    </location>
</feature>
<comment type="caution">
    <text evidence="3">The sequence shown here is derived from an EMBL/GenBank/DDBJ whole genome shotgun (WGS) entry which is preliminary data.</text>
</comment>
<dbReference type="OrthoDB" id="9805661at2"/>
<reference evidence="3 4" key="1">
    <citation type="submission" date="2014-09" db="EMBL/GenBank/DDBJ databases">
        <title>Vibrio maritimus JCM 19235. (C45) whole genome shotgun sequence.</title>
        <authorList>
            <person name="Sawabe T."/>
            <person name="Meirelles P."/>
            <person name="Nakanishi M."/>
            <person name="Sayaka M."/>
            <person name="Hattori M."/>
            <person name="Ohkuma M."/>
        </authorList>
    </citation>
    <scope>NUCLEOTIDE SEQUENCE [LARGE SCALE GENOMIC DNA]</scope>
    <source>
        <strain evidence="4">JCM19235</strain>
    </source>
</reference>
<feature type="domain" description="Glycosyl transferase family 1" evidence="1">
    <location>
        <begin position="200"/>
        <end position="350"/>
    </location>
</feature>
<dbReference type="InterPro" id="IPR001296">
    <property type="entry name" value="Glyco_trans_1"/>
</dbReference>
<dbReference type="Pfam" id="PF00534">
    <property type="entry name" value="Glycos_transf_1"/>
    <property type="match status" value="1"/>
</dbReference>